<dbReference type="PANTHER" id="PTHR11136">
    <property type="entry name" value="FOLYLPOLYGLUTAMATE SYNTHASE-RELATED"/>
    <property type="match status" value="1"/>
</dbReference>
<evidence type="ECO:0000256" key="3">
    <source>
        <dbReference type="ARBA" id="ARBA00022741"/>
    </source>
</evidence>
<accession>A0AAQ4R063</accession>
<proteinExistence type="inferred from homology"/>
<dbReference type="Gene3D" id="3.40.1190.10">
    <property type="entry name" value="Mur-like, catalytic domain"/>
    <property type="match status" value="1"/>
</dbReference>
<comment type="similarity">
    <text evidence="1">Belongs to the folylpolyglutamate synthase family.</text>
</comment>
<evidence type="ECO:0000256" key="1">
    <source>
        <dbReference type="ARBA" id="ARBA00008276"/>
    </source>
</evidence>
<sequence length="362" mass="40382">MCAPIPSWDQVSARLHVLHMTFPPFLSLQDAICTLNTLQTNASSLEQVRRERSNPQLQLQAMRGFLERSGLTVEELDHLNIIHVTGTKGKGSTCAFTEHILRRHGFRTGFYSSPHLVQVRERIRINGQPIGKELFTKYFWQVYGRLDETKDAHGGTMPAYFRFLTILAFHVFLQEKVDLAVIEVGIGGAYDCTNIIRRPWVCGISSLGIDHTQILGDTIEKIAWQKGGIFKLGVPAFTVKQPEDAMVTLSSRASEMRVSDPPSGQAGAEMRAPVIRSTCCCSVPCGCVQSWRNTRRTVDLCIWAWQDGTSAPTPPSPCSSVTRGCREDVYQVGRGRGGCFMSHQFYRYVGGSYQISLKRCCG</sequence>
<evidence type="ECO:0000313" key="6">
    <source>
        <dbReference type="Proteomes" id="UP000007635"/>
    </source>
</evidence>
<keyword evidence="6" id="KW-1185">Reference proteome</keyword>
<dbReference type="InterPro" id="IPR001645">
    <property type="entry name" value="Folylpolyglutamate_synth"/>
</dbReference>
<dbReference type="GO" id="GO:0005829">
    <property type="term" value="C:cytosol"/>
    <property type="evidence" value="ECO:0007669"/>
    <property type="project" value="TreeGrafter"/>
</dbReference>
<dbReference type="Ensembl" id="ENSGACT00000068274.1">
    <property type="protein sequence ID" value="ENSGACP00000056128.1"/>
    <property type="gene ID" value="ENSGACG00000018515.2"/>
</dbReference>
<dbReference type="InterPro" id="IPR036565">
    <property type="entry name" value="Mur-like_cat_sf"/>
</dbReference>
<reference evidence="5" key="3">
    <citation type="submission" date="2025-09" db="UniProtKB">
        <authorList>
            <consortium name="Ensembl"/>
        </authorList>
    </citation>
    <scope>IDENTIFICATION</scope>
</reference>
<dbReference type="PANTHER" id="PTHR11136:SF5">
    <property type="entry name" value="FOLYLPOLYGLUTAMATE SYNTHASE, MITOCHONDRIAL"/>
    <property type="match status" value="1"/>
</dbReference>
<dbReference type="PROSITE" id="PS01011">
    <property type="entry name" value="FOLYLPOLYGLU_SYNT_1"/>
    <property type="match status" value="1"/>
</dbReference>
<dbReference type="GO" id="GO:0005524">
    <property type="term" value="F:ATP binding"/>
    <property type="evidence" value="ECO:0007669"/>
    <property type="project" value="UniProtKB-KW"/>
</dbReference>
<dbReference type="AlphaFoldDB" id="A0AAQ4R063"/>
<dbReference type="Proteomes" id="UP000007635">
    <property type="component" value="Chromosome XIV"/>
</dbReference>
<dbReference type="InterPro" id="IPR018109">
    <property type="entry name" value="Folylpolyglutamate_synth_CS"/>
</dbReference>
<dbReference type="GO" id="GO:0005739">
    <property type="term" value="C:mitochondrion"/>
    <property type="evidence" value="ECO:0007669"/>
    <property type="project" value="TreeGrafter"/>
</dbReference>
<dbReference type="SUPFAM" id="SSF53623">
    <property type="entry name" value="MurD-like peptide ligases, catalytic domain"/>
    <property type="match status" value="1"/>
</dbReference>
<dbReference type="NCBIfam" id="TIGR01499">
    <property type="entry name" value="folC"/>
    <property type="match status" value="1"/>
</dbReference>
<evidence type="ECO:0000256" key="2">
    <source>
        <dbReference type="ARBA" id="ARBA00022598"/>
    </source>
</evidence>
<organism evidence="5 6">
    <name type="scientific">Gasterosteus aculeatus aculeatus</name>
    <name type="common">three-spined stickleback</name>
    <dbReference type="NCBI Taxonomy" id="481459"/>
    <lineage>
        <taxon>Eukaryota</taxon>
        <taxon>Metazoa</taxon>
        <taxon>Chordata</taxon>
        <taxon>Craniata</taxon>
        <taxon>Vertebrata</taxon>
        <taxon>Euteleostomi</taxon>
        <taxon>Actinopterygii</taxon>
        <taxon>Neopterygii</taxon>
        <taxon>Teleostei</taxon>
        <taxon>Neoteleostei</taxon>
        <taxon>Acanthomorphata</taxon>
        <taxon>Eupercaria</taxon>
        <taxon>Perciformes</taxon>
        <taxon>Cottioidei</taxon>
        <taxon>Gasterosteales</taxon>
        <taxon>Gasterosteidae</taxon>
        <taxon>Gasterosteus</taxon>
    </lineage>
</organism>
<evidence type="ECO:0000256" key="4">
    <source>
        <dbReference type="ARBA" id="ARBA00022840"/>
    </source>
</evidence>
<keyword evidence="4" id="KW-0067">ATP-binding</keyword>
<name>A0AAQ4R063_GASAC</name>
<protein>
    <recommendedName>
        <fullName evidence="7">Folylpoly-gamma-glutamate synthetase</fullName>
    </recommendedName>
</protein>
<reference evidence="5" key="2">
    <citation type="submission" date="2025-08" db="UniProtKB">
        <authorList>
            <consortium name="Ensembl"/>
        </authorList>
    </citation>
    <scope>IDENTIFICATION</scope>
</reference>
<dbReference type="GeneTree" id="ENSGT00390000016526"/>
<evidence type="ECO:0008006" key="7">
    <source>
        <dbReference type="Google" id="ProtNLM"/>
    </source>
</evidence>
<evidence type="ECO:0000313" key="5">
    <source>
        <dbReference type="Ensembl" id="ENSGACP00000056128.1"/>
    </source>
</evidence>
<dbReference type="PROSITE" id="PS01012">
    <property type="entry name" value="FOLYLPOLYGLU_SYNT_2"/>
    <property type="match status" value="1"/>
</dbReference>
<keyword evidence="2" id="KW-0436">Ligase</keyword>
<keyword evidence="3" id="KW-0547">Nucleotide-binding</keyword>
<dbReference type="GO" id="GO:0004326">
    <property type="term" value="F:tetrahydrofolylpolyglutamate synthase activity"/>
    <property type="evidence" value="ECO:0007669"/>
    <property type="project" value="InterPro"/>
</dbReference>
<reference evidence="5 6" key="1">
    <citation type="journal article" date="2021" name="G3 (Bethesda)">
        <title>Improved contiguity of the threespine stickleback genome using long-read sequencing.</title>
        <authorList>
            <person name="Nath S."/>
            <person name="Shaw D.E."/>
            <person name="White M.A."/>
        </authorList>
    </citation>
    <scope>NUCLEOTIDE SEQUENCE [LARGE SCALE GENOMIC DNA]</scope>
    <source>
        <strain evidence="5 6">Lake Benthic</strain>
    </source>
</reference>